<dbReference type="Proteomes" id="UP000218209">
    <property type="component" value="Unassembled WGS sequence"/>
</dbReference>
<feature type="region of interest" description="Disordered" evidence="1">
    <location>
        <begin position="25"/>
        <end position="67"/>
    </location>
</feature>
<dbReference type="EMBL" id="KV918928">
    <property type="protein sequence ID" value="OSX74843.1"/>
    <property type="molecule type" value="Genomic_DNA"/>
</dbReference>
<sequence>MQVSVRGTAAGQADAAASAAVAAAAAAAPASGRDAPRSLPTRRDASSASSAPSSPRSGSPFSMAAGSAAHTPLRLMLERNNPFYSTSAAASRLERTRAMNLKAANRAAA</sequence>
<feature type="compositionally biased region" description="Low complexity" evidence="1">
    <location>
        <begin position="46"/>
        <end position="62"/>
    </location>
</feature>
<dbReference type="AlphaFoldDB" id="A0A1X6P2H0"/>
<evidence type="ECO:0000256" key="1">
    <source>
        <dbReference type="SAM" id="MobiDB-lite"/>
    </source>
</evidence>
<proteinExistence type="predicted"/>
<accession>A0A1X6P2H0</accession>
<protein>
    <submittedName>
        <fullName evidence="2">Uncharacterized protein</fullName>
    </submittedName>
</protein>
<gene>
    <name evidence="2" type="ORF">BU14_0265s0009</name>
</gene>
<organism evidence="2 3">
    <name type="scientific">Porphyra umbilicalis</name>
    <name type="common">Purple laver</name>
    <name type="synonym">Red alga</name>
    <dbReference type="NCBI Taxonomy" id="2786"/>
    <lineage>
        <taxon>Eukaryota</taxon>
        <taxon>Rhodophyta</taxon>
        <taxon>Bangiophyceae</taxon>
        <taxon>Bangiales</taxon>
        <taxon>Bangiaceae</taxon>
        <taxon>Porphyra</taxon>
    </lineage>
</organism>
<keyword evidence="3" id="KW-1185">Reference proteome</keyword>
<evidence type="ECO:0000313" key="3">
    <source>
        <dbReference type="Proteomes" id="UP000218209"/>
    </source>
</evidence>
<reference evidence="2 3" key="1">
    <citation type="submission" date="2017-03" db="EMBL/GenBank/DDBJ databases">
        <title>WGS assembly of Porphyra umbilicalis.</title>
        <authorList>
            <person name="Brawley S.H."/>
            <person name="Blouin N.A."/>
            <person name="Ficko-Blean E."/>
            <person name="Wheeler G.L."/>
            <person name="Lohr M."/>
            <person name="Goodson H.V."/>
            <person name="Jenkins J.W."/>
            <person name="Blaby-Haas C.E."/>
            <person name="Helliwell K.E."/>
            <person name="Chan C."/>
            <person name="Marriage T."/>
            <person name="Bhattacharya D."/>
            <person name="Klein A.S."/>
            <person name="Badis Y."/>
            <person name="Brodie J."/>
            <person name="Cao Y."/>
            <person name="Collen J."/>
            <person name="Dittami S.M."/>
            <person name="Gachon C.M."/>
            <person name="Green B.R."/>
            <person name="Karpowicz S."/>
            <person name="Kim J.W."/>
            <person name="Kudahl U."/>
            <person name="Lin S."/>
            <person name="Michel G."/>
            <person name="Mittag M."/>
            <person name="Olson B.J."/>
            <person name="Pangilinan J."/>
            <person name="Peng Y."/>
            <person name="Qiu H."/>
            <person name="Shu S."/>
            <person name="Singer J.T."/>
            <person name="Smith A.G."/>
            <person name="Sprecher B.N."/>
            <person name="Wagner V."/>
            <person name="Wang W."/>
            <person name="Wang Z.-Y."/>
            <person name="Yan J."/>
            <person name="Yarish C."/>
            <person name="Zoeuner-Riek S."/>
            <person name="Zhuang Y."/>
            <person name="Zou Y."/>
            <person name="Lindquist E.A."/>
            <person name="Grimwood J."/>
            <person name="Barry K."/>
            <person name="Rokhsar D.S."/>
            <person name="Schmutz J."/>
            <person name="Stiller J.W."/>
            <person name="Grossman A.R."/>
            <person name="Prochnik S.E."/>
        </authorList>
    </citation>
    <scope>NUCLEOTIDE SEQUENCE [LARGE SCALE GENOMIC DNA]</scope>
    <source>
        <strain evidence="2">4086291</strain>
    </source>
</reference>
<name>A0A1X6P2H0_PORUM</name>
<evidence type="ECO:0000313" key="2">
    <source>
        <dbReference type="EMBL" id="OSX74843.1"/>
    </source>
</evidence>